<dbReference type="Proteomes" id="UP000187406">
    <property type="component" value="Unassembled WGS sequence"/>
</dbReference>
<dbReference type="AlphaFoldDB" id="A0A1Q3ANW8"/>
<name>A0A1Q3ANW8_CEPFO</name>
<sequence>IERMEKTQFMLKQSYGVEEYMLDTNDLCAHPNITFPAKLKMDDVEKFDGSGDPKAYLRQYVRTMKPRGLTKEQLIAAFPRSLIGPTARWYHSQDLKKIGAWKEMAIEFVKQYA</sequence>
<dbReference type="EMBL" id="BDDD01000032">
    <property type="protein sequence ID" value="GAV57429.1"/>
    <property type="molecule type" value="Genomic_DNA"/>
</dbReference>
<protein>
    <submittedName>
        <fullName evidence="1">Uncharacterized protein</fullName>
    </submittedName>
</protein>
<accession>A0A1Q3ANW8</accession>
<dbReference type="PANTHER" id="PTHR33223">
    <property type="entry name" value="CCHC-TYPE DOMAIN-CONTAINING PROTEIN"/>
    <property type="match status" value="1"/>
</dbReference>
<proteinExistence type="predicted"/>
<dbReference type="OrthoDB" id="1750196at2759"/>
<dbReference type="InParanoid" id="A0A1Q3ANW8"/>
<comment type="caution">
    <text evidence="1">The sequence shown here is derived from an EMBL/GenBank/DDBJ whole genome shotgun (WGS) entry which is preliminary data.</text>
</comment>
<feature type="non-terminal residue" evidence="1">
    <location>
        <position position="1"/>
    </location>
</feature>
<dbReference type="STRING" id="3775.A0A1Q3ANW8"/>
<keyword evidence="2" id="KW-1185">Reference proteome</keyword>
<organism evidence="1 2">
    <name type="scientific">Cephalotus follicularis</name>
    <name type="common">Albany pitcher plant</name>
    <dbReference type="NCBI Taxonomy" id="3775"/>
    <lineage>
        <taxon>Eukaryota</taxon>
        <taxon>Viridiplantae</taxon>
        <taxon>Streptophyta</taxon>
        <taxon>Embryophyta</taxon>
        <taxon>Tracheophyta</taxon>
        <taxon>Spermatophyta</taxon>
        <taxon>Magnoliopsida</taxon>
        <taxon>eudicotyledons</taxon>
        <taxon>Gunneridae</taxon>
        <taxon>Pentapetalae</taxon>
        <taxon>rosids</taxon>
        <taxon>fabids</taxon>
        <taxon>Oxalidales</taxon>
        <taxon>Cephalotaceae</taxon>
        <taxon>Cephalotus</taxon>
    </lineage>
</organism>
<reference evidence="2" key="1">
    <citation type="submission" date="2016-04" db="EMBL/GenBank/DDBJ databases">
        <title>Cephalotus genome sequencing.</title>
        <authorList>
            <person name="Fukushima K."/>
            <person name="Hasebe M."/>
            <person name="Fang X."/>
        </authorList>
    </citation>
    <scope>NUCLEOTIDE SEQUENCE [LARGE SCALE GENOMIC DNA]</scope>
    <source>
        <strain evidence="2">cv. St1</strain>
    </source>
</reference>
<evidence type="ECO:0000313" key="2">
    <source>
        <dbReference type="Proteomes" id="UP000187406"/>
    </source>
</evidence>
<evidence type="ECO:0000313" key="1">
    <source>
        <dbReference type="EMBL" id="GAV57429.1"/>
    </source>
</evidence>
<dbReference type="PANTHER" id="PTHR33223:SF8">
    <property type="entry name" value="OS04G0172440 PROTEIN"/>
    <property type="match status" value="1"/>
</dbReference>
<gene>
    <name evidence="1" type="ORF">CFOL_v3_00966</name>
</gene>